<organism evidence="1 2">
    <name type="scientific">Sphingomonas kaistensis</name>
    <dbReference type="NCBI Taxonomy" id="298708"/>
    <lineage>
        <taxon>Bacteria</taxon>
        <taxon>Pseudomonadati</taxon>
        <taxon>Pseudomonadota</taxon>
        <taxon>Alphaproteobacteria</taxon>
        <taxon>Sphingomonadales</taxon>
        <taxon>Sphingomonadaceae</taxon>
        <taxon>Sphingomonas</taxon>
    </lineage>
</organism>
<dbReference type="RefSeq" id="WP_168068500.1">
    <property type="nucleotide sequence ID" value="NZ_JAATJC010000001.1"/>
</dbReference>
<gene>
    <name evidence="1" type="ORF">GGQ97_001540</name>
</gene>
<keyword evidence="2" id="KW-1185">Reference proteome</keyword>
<sequence length="102" mass="11318">MIMALLQFAESNLDLPHSRTEIISDSTIQRFYHLSEPVQGNTDLQELSAELFGSRELRVGSVHQPAQHSANRLPIGIGQIQQPIVMRFVPAGRDGARKATLI</sequence>
<reference evidence="1 2" key="1">
    <citation type="submission" date="2020-03" db="EMBL/GenBank/DDBJ databases">
        <title>Genomic Encyclopedia of Type Strains, Phase IV (KMG-IV): sequencing the most valuable type-strain genomes for metagenomic binning, comparative biology and taxonomic classification.</title>
        <authorList>
            <person name="Goeker M."/>
        </authorList>
    </citation>
    <scope>NUCLEOTIDE SEQUENCE [LARGE SCALE GENOMIC DNA]</scope>
    <source>
        <strain evidence="1 2">DSM 16846</strain>
    </source>
</reference>
<dbReference type="EMBL" id="JAATJC010000001">
    <property type="protein sequence ID" value="NJC05747.1"/>
    <property type="molecule type" value="Genomic_DNA"/>
</dbReference>
<protein>
    <submittedName>
        <fullName evidence="1">Uncharacterized protein</fullName>
    </submittedName>
</protein>
<dbReference type="AlphaFoldDB" id="A0A7X5Y704"/>
<proteinExistence type="predicted"/>
<accession>A0A7X5Y704</accession>
<comment type="caution">
    <text evidence="1">The sequence shown here is derived from an EMBL/GenBank/DDBJ whole genome shotgun (WGS) entry which is preliminary data.</text>
</comment>
<name>A0A7X5Y704_9SPHN</name>
<evidence type="ECO:0000313" key="2">
    <source>
        <dbReference type="Proteomes" id="UP000558192"/>
    </source>
</evidence>
<evidence type="ECO:0000313" key="1">
    <source>
        <dbReference type="EMBL" id="NJC05747.1"/>
    </source>
</evidence>
<dbReference type="Proteomes" id="UP000558192">
    <property type="component" value="Unassembled WGS sequence"/>
</dbReference>